<evidence type="ECO:0000259" key="1">
    <source>
        <dbReference type="Pfam" id="PF13460"/>
    </source>
</evidence>
<dbReference type="PANTHER" id="PTHR43162:SF1">
    <property type="entry name" value="PRESTALK A DIFFERENTIATION PROTEIN A"/>
    <property type="match status" value="1"/>
</dbReference>
<gene>
    <name evidence="2" type="ORF">F1599_00310</name>
</gene>
<dbReference type="InterPro" id="IPR016040">
    <property type="entry name" value="NAD(P)-bd_dom"/>
</dbReference>
<reference evidence="2 3" key="1">
    <citation type="submission" date="2019-09" db="EMBL/GenBank/DDBJ databases">
        <title>Isolation of a novel species in the genus Cupriavidus from patients with sepsis using whole genome sequencing.</title>
        <authorList>
            <person name="Kweon O.J."/>
            <person name="Lee M.-K."/>
        </authorList>
    </citation>
    <scope>NUCLEOTIDE SEQUENCE [LARGE SCALE GENOMIC DNA]</scope>
    <source>
        <strain evidence="2 3">MKL-01</strain>
    </source>
</reference>
<accession>A0A5M8BK72</accession>
<comment type="caution">
    <text evidence="2">The sequence shown here is derived from an EMBL/GenBank/DDBJ whole genome shotgun (WGS) entry which is preliminary data.</text>
</comment>
<dbReference type="EMBL" id="VWRN01000002">
    <property type="protein sequence ID" value="KAA6133474.1"/>
    <property type="molecule type" value="Genomic_DNA"/>
</dbReference>
<keyword evidence="3" id="KW-1185">Reference proteome</keyword>
<sequence length="316" mass="33856">MIEIYPRILSEEVPMFVVTGANSNTGRAVAMSLLERGAPVRVIGRSTERLRPFADRGAEAIVAEPFDRIALEKAFAGAKAVYAMLQPGVIPESDDFSAYQREVIEAIASALVKARTSHVVALSGWGANYDKVGVPLEGLAILENRLESIGTLNTLALRPGWFMENATALIHEIAASGSASGQLRGDLALPMIATADIGAVAADALITADFRGFSARELEGPEPLSLTEAARLAGEIAGKPDSVYRQISPEDALARLLSSGFSTTMADAIVRMTDDVNAGRIRMMQPREARIITTTRFQSFASAVLNTERTEENHGR</sequence>
<dbReference type="InterPro" id="IPR036291">
    <property type="entry name" value="NAD(P)-bd_dom_sf"/>
</dbReference>
<proteinExistence type="predicted"/>
<feature type="domain" description="NAD(P)-binding" evidence="1">
    <location>
        <begin position="20"/>
        <end position="205"/>
    </location>
</feature>
<dbReference type="Gene3D" id="3.40.50.720">
    <property type="entry name" value="NAD(P)-binding Rossmann-like Domain"/>
    <property type="match status" value="1"/>
</dbReference>
<evidence type="ECO:0000313" key="2">
    <source>
        <dbReference type="EMBL" id="KAA6133474.1"/>
    </source>
</evidence>
<organism evidence="2 3">
    <name type="scientific">Cupriavidus cauae</name>
    <dbReference type="NCBI Taxonomy" id="2608999"/>
    <lineage>
        <taxon>Bacteria</taxon>
        <taxon>Pseudomonadati</taxon>
        <taxon>Pseudomonadota</taxon>
        <taxon>Betaproteobacteria</taxon>
        <taxon>Burkholderiales</taxon>
        <taxon>Burkholderiaceae</taxon>
        <taxon>Cupriavidus</taxon>
    </lineage>
</organism>
<evidence type="ECO:0000313" key="3">
    <source>
        <dbReference type="Proteomes" id="UP000324324"/>
    </source>
</evidence>
<protein>
    <submittedName>
        <fullName evidence="2">NAD(P)H-binding protein</fullName>
    </submittedName>
</protein>
<dbReference type="SUPFAM" id="SSF51735">
    <property type="entry name" value="NAD(P)-binding Rossmann-fold domains"/>
    <property type="match status" value="1"/>
</dbReference>
<dbReference type="InterPro" id="IPR051604">
    <property type="entry name" value="Ergot_Alk_Oxidoreductase"/>
</dbReference>
<dbReference type="Proteomes" id="UP000324324">
    <property type="component" value="Unassembled WGS sequence"/>
</dbReference>
<dbReference type="Pfam" id="PF13460">
    <property type="entry name" value="NAD_binding_10"/>
    <property type="match status" value="1"/>
</dbReference>
<dbReference type="Gene3D" id="3.90.25.10">
    <property type="entry name" value="UDP-galactose 4-epimerase, domain 1"/>
    <property type="match status" value="1"/>
</dbReference>
<name>A0A5M8BK72_9BURK</name>
<dbReference type="PANTHER" id="PTHR43162">
    <property type="match status" value="1"/>
</dbReference>
<dbReference type="AlphaFoldDB" id="A0A5M8BK72"/>